<feature type="non-terminal residue" evidence="1">
    <location>
        <position position="1"/>
    </location>
</feature>
<organism evidence="1 2">
    <name type="scientific">Ambispora gerdemannii</name>
    <dbReference type="NCBI Taxonomy" id="144530"/>
    <lineage>
        <taxon>Eukaryota</taxon>
        <taxon>Fungi</taxon>
        <taxon>Fungi incertae sedis</taxon>
        <taxon>Mucoromycota</taxon>
        <taxon>Glomeromycotina</taxon>
        <taxon>Glomeromycetes</taxon>
        <taxon>Archaeosporales</taxon>
        <taxon>Ambisporaceae</taxon>
        <taxon>Ambispora</taxon>
    </lineage>
</organism>
<proteinExistence type="predicted"/>
<name>A0A9N9DYB8_9GLOM</name>
<dbReference type="Proteomes" id="UP000789831">
    <property type="component" value="Unassembled WGS sequence"/>
</dbReference>
<comment type="caution">
    <text evidence="1">The sequence shown here is derived from an EMBL/GenBank/DDBJ whole genome shotgun (WGS) entry which is preliminary data.</text>
</comment>
<gene>
    <name evidence="1" type="ORF">AGERDE_LOCUS11474</name>
</gene>
<accession>A0A9N9DYB8</accession>
<dbReference type="EMBL" id="CAJVPL010004957">
    <property type="protein sequence ID" value="CAG8652893.1"/>
    <property type="molecule type" value="Genomic_DNA"/>
</dbReference>
<protein>
    <submittedName>
        <fullName evidence="1">7313_t:CDS:1</fullName>
    </submittedName>
</protein>
<keyword evidence="2" id="KW-1185">Reference proteome</keyword>
<evidence type="ECO:0000313" key="2">
    <source>
        <dbReference type="Proteomes" id="UP000789831"/>
    </source>
</evidence>
<reference evidence="1" key="1">
    <citation type="submission" date="2021-06" db="EMBL/GenBank/DDBJ databases">
        <authorList>
            <person name="Kallberg Y."/>
            <person name="Tangrot J."/>
            <person name="Rosling A."/>
        </authorList>
    </citation>
    <scope>NUCLEOTIDE SEQUENCE</scope>
    <source>
        <strain evidence="1">MT106</strain>
    </source>
</reference>
<sequence length="81" mass="10083">MSWRPYLRWFVFYCWYQNIAFVNYLCTHSAQYVYRLSIREVERGIEESLRVEDTKKDLQNIWHILNNFWLVEILYSRPSPS</sequence>
<evidence type="ECO:0000313" key="1">
    <source>
        <dbReference type="EMBL" id="CAG8652893.1"/>
    </source>
</evidence>
<dbReference type="AlphaFoldDB" id="A0A9N9DYB8"/>